<dbReference type="Pfam" id="PF06197">
    <property type="entry name" value="DUF998"/>
    <property type="match status" value="1"/>
</dbReference>
<evidence type="ECO:0000256" key="1">
    <source>
        <dbReference type="SAM" id="MobiDB-lite"/>
    </source>
</evidence>
<keyword evidence="2" id="KW-0472">Membrane</keyword>
<feature type="transmembrane region" description="Helical" evidence="2">
    <location>
        <begin position="103"/>
        <end position="127"/>
    </location>
</feature>
<dbReference type="Proteomes" id="UP001589667">
    <property type="component" value="Unassembled WGS sequence"/>
</dbReference>
<dbReference type="RefSeq" id="WP_170296197.1">
    <property type="nucleotide sequence ID" value="NZ_BAAANI010000007.1"/>
</dbReference>
<name>A0ABV5SS57_9MICO</name>
<reference evidence="3 4" key="1">
    <citation type="submission" date="2024-09" db="EMBL/GenBank/DDBJ databases">
        <authorList>
            <person name="Sun Q."/>
            <person name="Mori K."/>
        </authorList>
    </citation>
    <scope>NUCLEOTIDE SEQUENCE [LARGE SCALE GENOMIC DNA]</scope>
    <source>
        <strain evidence="3 4">JCM 14321</strain>
    </source>
</reference>
<dbReference type="EMBL" id="JBHMBL010000001">
    <property type="protein sequence ID" value="MFB9641919.1"/>
    <property type="molecule type" value="Genomic_DNA"/>
</dbReference>
<proteinExistence type="predicted"/>
<feature type="transmembrane region" description="Helical" evidence="2">
    <location>
        <begin position="133"/>
        <end position="157"/>
    </location>
</feature>
<evidence type="ECO:0000313" key="4">
    <source>
        <dbReference type="Proteomes" id="UP001589667"/>
    </source>
</evidence>
<feature type="transmembrane region" description="Helical" evidence="2">
    <location>
        <begin position="245"/>
        <end position="264"/>
    </location>
</feature>
<keyword evidence="2" id="KW-1133">Transmembrane helix</keyword>
<feature type="transmembrane region" description="Helical" evidence="2">
    <location>
        <begin position="55"/>
        <end position="74"/>
    </location>
</feature>
<gene>
    <name evidence="3" type="ORF">ACFFQV_06395</name>
</gene>
<feature type="transmembrane region" description="Helical" evidence="2">
    <location>
        <begin position="325"/>
        <end position="344"/>
    </location>
</feature>
<accession>A0ABV5SS57</accession>
<dbReference type="InterPro" id="IPR009339">
    <property type="entry name" value="DUF998"/>
</dbReference>
<feature type="transmembrane region" description="Helical" evidence="2">
    <location>
        <begin position="299"/>
        <end position="319"/>
    </location>
</feature>
<evidence type="ECO:0000256" key="2">
    <source>
        <dbReference type="SAM" id="Phobius"/>
    </source>
</evidence>
<keyword evidence="4" id="KW-1185">Reference proteome</keyword>
<comment type="caution">
    <text evidence="3">The sequence shown here is derived from an EMBL/GenBank/DDBJ whole genome shotgun (WGS) entry which is preliminary data.</text>
</comment>
<keyword evidence="2" id="KW-0812">Transmembrane</keyword>
<feature type="transmembrane region" description="Helical" evidence="2">
    <location>
        <begin position="164"/>
        <end position="184"/>
    </location>
</feature>
<organism evidence="3 4">
    <name type="scientific">Agromyces lapidis</name>
    <dbReference type="NCBI Taxonomy" id="279574"/>
    <lineage>
        <taxon>Bacteria</taxon>
        <taxon>Bacillati</taxon>
        <taxon>Actinomycetota</taxon>
        <taxon>Actinomycetes</taxon>
        <taxon>Micrococcales</taxon>
        <taxon>Microbacteriaceae</taxon>
        <taxon>Agromyces</taxon>
    </lineage>
</organism>
<feature type="transmembrane region" description="Helical" evidence="2">
    <location>
        <begin position="270"/>
        <end position="287"/>
    </location>
</feature>
<protein>
    <submittedName>
        <fullName evidence="3">DUF998 domain-containing protein</fullName>
    </submittedName>
</protein>
<feature type="transmembrane region" description="Helical" evidence="2">
    <location>
        <begin position="21"/>
        <end position="43"/>
    </location>
</feature>
<evidence type="ECO:0000313" key="3">
    <source>
        <dbReference type="EMBL" id="MFB9641919.1"/>
    </source>
</evidence>
<feature type="region of interest" description="Disordered" evidence="1">
    <location>
        <begin position="364"/>
        <end position="384"/>
    </location>
</feature>
<feature type="transmembrane region" description="Helical" evidence="2">
    <location>
        <begin position="204"/>
        <end position="224"/>
    </location>
</feature>
<sequence length="384" mass="39582">MSTSIRRLLRHPAANAQSLESAALLIGAAVFVVAAPLSGLIYWGRELPIAGDGSLGQMIGITSAVVALVVFVVGRRVVATRSAGDAPIVPSGAPHGPLRWYDIAALAVAHAVIALLGWIGLATVLSLSFVDAVVFAVPAAALTAVATAITAYAVFLSSAHLTPMVLSLVLAVFLVVGALASMLSASDPHWWQKNLSSLGITDDISALAFNLTLIIAGVLVTTIAHYAVSGVPTASPAEAKGRRTVAVFLAVIGVLLACVGLFPVDEFLTAHNVSATGMAIVYTVLVLSLRRFIPTTPRVFLLLGYVYIGVIVVMAVFFISGYYNLTAVELVVAVLVFSWVIVFLRNPGEPVAPAVEIAGAGENGSAGHDHAVDGAPGTGSPLPR</sequence>